<dbReference type="PANTHER" id="PTHR14413">
    <property type="entry name" value="RIBOSOMAL PROTEIN L17"/>
    <property type="match status" value="1"/>
</dbReference>
<evidence type="ECO:0000256" key="5">
    <source>
        <dbReference type="RuleBase" id="RU000660"/>
    </source>
</evidence>
<evidence type="ECO:0000256" key="2">
    <source>
        <dbReference type="ARBA" id="ARBA00022980"/>
    </source>
</evidence>
<dbReference type="Proteomes" id="UP001275932">
    <property type="component" value="Unassembled WGS sequence"/>
</dbReference>
<comment type="similarity">
    <text evidence="1 5">Belongs to the bacterial ribosomal protein bL17 family.</text>
</comment>
<accession>A0ABU4WDJ0</accession>
<dbReference type="Pfam" id="PF01196">
    <property type="entry name" value="Ribosomal_L17"/>
    <property type="match status" value="1"/>
</dbReference>
<proteinExistence type="inferred from homology"/>
<dbReference type="EMBL" id="JALBUT010000001">
    <property type="protein sequence ID" value="MDX8414617.1"/>
    <property type="molecule type" value="Genomic_DNA"/>
</dbReference>
<dbReference type="GO" id="GO:0005840">
    <property type="term" value="C:ribosome"/>
    <property type="evidence" value="ECO:0007669"/>
    <property type="project" value="UniProtKB-KW"/>
</dbReference>
<name>A0ABU4WDJ0_9BACT</name>
<evidence type="ECO:0000313" key="9">
    <source>
        <dbReference type="Proteomes" id="UP001275932"/>
    </source>
</evidence>
<organism evidence="8 9">
    <name type="scientific">Intestinicryptomonas porci</name>
    <dbReference type="NCBI Taxonomy" id="2926320"/>
    <lineage>
        <taxon>Bacteria</taxon>
        <taxon>Pseudomonadati</taxon>
        <taxon>Verrucomicrobiota</taxon>
        <taxon>Opitutia</taxon>
        <taxon>Opitutales</taxon>
        <taxon>Intestinicryptomonaceae</taxon>
        <taxon>Intestinicryptomonas</taxon>
    </lineage>
</organism>
<keyword evidence="3 5" id="KW-0687">Ribonucleoprotein</keyword>
<dbReference type="NCBIfam" id="TIGR00059">
    <property type="entry name" value="L17"/>
    <property type="match status" value="1"/>
</dbReference>
<sequence>MRHSKHKHTLGVKKEHRAAIMASLAAALFRHDRIETTLASAKALRPFAEKIITLAKNAAASEDAAVKLHYRRLAIARIRDVEAVAMLFGSKDKEGKVSKFVNRKGGYTRIYKLVPRAGDAAHMALIELIEADDEGYKAAKKPAAKKTAKKVATKKAATKKTAKKTTKKAEAAPAEDAEKAAE</sequence>
<evidence type="ECO:0000313" key="8">
    <source>
        <dbReference type="EMBL" id="MDX8414617.1"/>
    </source>
</evidence>
<keyword evidence="2 5" id="KW-0689">Ribosomal protein</keyword>
<evidence type="ECO:0000256" key="1">
    <source>
        <dbReference type="ARBA" id="ARBA00008777"/>
    </source>
</evidence>
<dbReference type="Gene3D" id="3.90.1030.10">
    <property type="entry name" value="Ribosomal protein L17"/>
    <property type="match status" value="1"/>
</dbReference>
<dbReference type="RefSeq" id="WP_370396066.1">
    <property type="nucleotide sequence ID" value="NZ_JALBUT010000001.1"/>
</dbReference>
<dbReference type="PANTHER" id="PTHR14413:SF16">
    <property type="entry name" value="LARGE RIBOSOMAL SUBUNIT PROTEIN BL17M"/>
    <property type="match status" value="1"/>
</dbReference>
<feature type="compositionally biased region" description="Basic residues" evidence="7">
    <location>
        <begin position="140"/>
        <end position="166"/>
    </location>
</feature>
<reference evidence="8 9" key="1">
    <citation type="submission" date="2022-03" db="EMBL/GenBank/DDBJ databases">
        <title>Novel taxa within the pig intestine.</title>
        <authorList>
            <person name="Wylensek D."/>
            <person name="Bishof K."/>
            <person name="Afrizal A."/>
            <person name="Clavel T."/>
        </authorList>
    </citation>
    <scope>NUCLEOTIDE SEQUENCE [LARGE SCALE GENOMIC DNA]</scope>
    <source>
        <strain evidence="8 9">CLA-KB-P66</strain>
    </source>
</reference>
<evidence type="ECO:0000256" key="7">
    <source>
        <dbReference type="SAM" id="MobiDB-lite"/>
    </source>
</evidence>
<protein>
    <recommendedName>
        <fullName evidence="4 6">50S ribosomal protein L17</fullName>
    </recommendedName>
</protein>
<comment type="caution">
    <text evidence="8">The sequence shown here is derived from an EMBL/GenBank/DDBJ whole genome shotgun (WGS) entry which is preliminary data.</text>
</comment>
<dbReference type="SUPFAM" id="SSF64263">
    <property type="entry name" value="Prokaryotic ribosomal protein L17"/>
    <property type="match status" value="1"/>
</dbReference>
<evidence type="ECO:0000256" key="4">
    <source>
        <dbReference type="ARBA" id="ARBA00035494"/>
    </source>
</evidence>
<dbReference type="InterPro" id="IPR000456">
    <property type="entry name" value="Ribosomal_bL17"/>
</dbReference>
<evidence type="ECO:0000256" key="6">
    <source>
        <dbReference type="RuleBase" id="RU000661"/>
    </source>
</evidence>
<dbReference type="InterPro" id="IPR036373">
    <property type="entry name" value="Ribosomal_bL17_sf"/>
</dbReference>
<feature type="region of interest" description="Disordered" evidence="7">
    <location>
        <begin position="140"/>
        <end position="182"/>
    </location>
</feature>
<keyword evidence="9" id="KW-1185">Reference proteome</keyword>
<gene>
    <name evidence="8" type="primary">rplQ</name>
    <name evidence="8" type="ORF">MOX91_00255</name>
</gene>
<evidence type="ECO:0000256" key="3">
    <source>
        <dbReference type="ARBA" id="ARBA00023274"/>
    </source>
</evidence>